<feature type="coiled-coil region" evidence="2">
    <location>
        <begin position="135"/>
        <end position="162"/>
    </location>
</feature>
<name>G5JRM8_STRCG</name>
<sequence>MSVDMYLDLSQSQADSTGRMIDSQLEAYDVLEQALQNFVNSSEDLKGAAYDSARDLVSSDVLTLLAGGRLLSEKVKAAVTKFPKAFSSQVAPESLQESQLRADIAMLSSQIDAAQDHLSHISSSKMSSENKHAAMDQQHSLISGLEESKQKLEEKLEKLLAFHASSPALFSDIEALDAAIKAGSAQVQNAWDSGQGKFRLLGNDPQWKEEIKDTTFAQDYNVQRPEGMSDNDWKTYKHTLGTQAEALRQDGWTKKAIKDGYIDTVNASYDPNKEMSIAAQLGEYFNNAHIVGSALFNKMMTVAYKDTPEGQEKTLDMIYKVLGAKVDENGFLQMTNMKITDSDQQGATSLRQTWTMPLISIIPSPALCKTLILRVCRQILKKAVKTSPVPRRPISSATTWIRRTMMPCVLLIRRPPMIWSGLRNTMPPIPIINLREKRPVITISIRESPRIIRTISKNMVRILSMSAQATVFTPSLWLIKMAIWSPSGMPTK</sequence>
<dbReference type="STRING" id="873449.STRCR_2037"/>
<dbReference type="Proteomes" id="UP000004322">
    <property type="component" value="Unassembled WGS sequence"/>
</dbReference>
<evidence type="ECO:0000256" key="2">
    <source>
        <dbReference type="SAM" id="Coils"/>
    </source>
</evidence>
<feature type="domain" description="LXG" evidence="3">
    <location>
        <begin position="1"/>
        <end position="228"/>
    </location>
</feature>
<dbReference type="PROSITE" id="PS51756">
    <property type="entry name" value="LXG"/>
    <property type="match status" value="1"/>
</dbReference>
<dbReference type="AlphaFoldDB" id="G5JRM8"/>
<keyword evidence="2" id="KW-0175">Coiled coil</keyword>
<comment type="similarity">
    <text evidence="1">In the N-terminal section; belongs to the LXG family.</text>
</comment>
<evidence type="ECO:0000313" key="4">
    <source>
        <dbReference type="EMBL" id="EHI74040.1"/>
    </source>
</evidence>
<comment type="caution">
    <text evidence="4">The sequence shown here is derived from an EMBL/GenBank/DDBJ whole genome shotgun (WGS) entry which is preliminary data.</text>
</comment>
<dbReference type="PANTHER" id="PTHR34976">
    <property type="entry name" value="RIBONUCLEASE YQCG-RELATED"/>
    <property type="match status" value="1"/>
</dbReference>
<keyword evidence="5" id="KW-1185">Reference proteome</keyword>
<gene>
    <name evidence="4" type="ORF">STRCR_2037</name>
</gene>
<dbReference type="InterPro" id="IPR051768">
    <property type="entry name" value="Bact_secretion_toxin"/>
</dbReference>
<dbReference type="PANTHER" id="PTHR34976:SF1">
    <property type="entry name" value="TOXIN BC_0920"/>
    <property type="match status" value="1"/>
</dbReference>
<protein>
    <recommendedName>
        <fullName evidence="3">LXG domain-containing protein</fullName>
    </recommendedName>
</protein>
<organism evidence="4 5">
    <name type="scientific">Streptococcus criceti HS-6</name>
    <dbReference type="NCBI Taxonomy" id="873449"/>
    <lineage>
        <taxon>Bacteria</taxon>
        <taxon>Bacillati</taxon>
        <taxon>Bacillota</taxon>
        <taxon>Bacilli</taxon>
        <taxon>Lactobacillales</taxon>
        <taxon>Streptococcaceae</taxon>
        <taxon>Streptococcus</taxon>
    </lineage>
</organism>
<proteinExistence type="inferred from homology"/>
<dbReference type="Pfam" id="PF04740">
    <property type="entry name" value="LXG"/>
    <property type="match status" value="1"/>
</dbReference>
<evidence type="ECO:0000313" key="5">
    <source>
        <dbReference type="Proteomes" id="UP000004322"/>
    </source>
</evidence>
<dbReference type="EMBL" id="AEUV02000002">
    <property type="protein sequence ID" value="EHI74040.1"/>
    <property type="molecule type" value="Genomic_DNA"/>
</dbReference>
<dbReference type="InterPro" id="IPR006829">
    <property type="entry name" value="LXG_dom"/>
</dbReference>
<reference evidence="4" key="1">
    <citation type="submission" date="2011-07" db="EMBL/GenBank/DDBJ databases">
        <authorList>
            <person name="Stanhope M.J."/>
            <person name="Durkin A.S."/>
            <person name="Hostetler J."/>
            <person name="Kim M."/>
            <person name="Radune D."/>
            <person name="Singh I."/>
            <person name="Town C.D."/>
        </authorList>
    </citation>
    <scope>NUCLEOTIDE SEQUENCE [LARGE SCALE GENOMIC DNA]</scope>
    <source>
        <strain evidence="4">HS-6</strain>
    </source>
</reference>
<evidence type="ECO:0000256" key="1">
    <source>
        <dbReference type="ARBA" id="ARBA00034117"/>
    </source>
</evidence>
<accession>G5JRM8</accession>
<evidence type="ECO:0000259" key="3">
    <source>
        <dbReference type="PROSITE" id="PS51756"/>
    </source>
</evidence>
<dbReference type="eggNOG" id="COG5444">
    <property type="taxonomic scope" value="Bacteria"/>
</dbReference>